<keyword evidence="4" id="KW-1185">Reference proteome</keyword>
<evidence type="ECO:0000313" key="2">
    <source>
        <dbReference type="EMBL" id="RXN04031.1"/>
    </source>
</evidence>
<feature type="region of interest" description="Disordered" evidence="1">
    <location>
        <begin position="83"/>
        <end position="119"/>
    </location>
</feature>
<protein>
    <submittedName>
        <fullName evidence="2">Uncharacterized protein</fullName>
    </submittedName>
</protein>
<accession>A0A498L6M8</accession>
<gene>
    <name evidence="3" type="ORF">ROHU_008547</name>
    <name evidence="2" type="ORF">ROHU_013113</name>
</gene>
<feature type="compositionally biased region" description="Basic and acidic residues" evidence="1">
    <location>
        <begin position="142"/>
        <end position="156"/>
    </location>
</feature>
<dbReference type="EMBL" id="QBIY01013464">
    <property type="protein sequence ID" value="RXN04031.1"/>
    <property type="molecule type" value="Genomic_DNA"/>
</dbReference>
<dbReference type="Proteomes" id="UP000290572">
    <property type="component" value="Unassembled WGS sequence"/>
</dbReference>
<sequence>MVHELTLLFLPLFPQTPHERLVPTAWIHFIGVTAQPCTHPSPATITGKHEEGRGFTEHRRRRLHTYPYTCNINYSNSTESRHCTKISESRTGTGRSRNGGYPTTVVLDESGIQDEPPGDPRTLLWTVAFPIDKVLGATAAGSRDKDPPDSVRRSTVDDPDQGWSSDLGKQRGEEDMFKLRLVEYRMDPEGSRQLEPEGDRV</sequence>
<reference evidence="2 4" key="1">
    <citation type="submission" date="2018-03" db="EMBL/GenBank/DDBJ databases">
        <title>Draft genome sequence of Rohu Carp (Labeo rohita).</title>
        <authorList>
            <person name="Das P."/>
            <person name="Kushwaha B."/>
            <person name="Joshi C.G."/>
            <person name="Kumar D."/>
            <person name="Nagpure N.S."/>
            <person name="Sahoo L."/>
            <person name="Das S.P."/>
            <person name="Bit A."/>
            <person name="Patnaik S."/>
            <person name="Meher P.K."/>
            <person name="Jayasankar P."/>
            <person name="Koringa P.G."/>
            <person name="Patel N.V."/>
            <person name="Hinsu A.T."/>
            <person name="Kumar R."/>
            <person name="Pandey M."/>
            <person name="Agarwal S."/>
            <person name="Srivastava S."/>
            <person name="Singh M."/>
            <person name="Iquebal M.A."/>
            <person name="Jaiswal S."/>
            <person name="Angadi U.B."/>
            <person name="Kumar N."/>
            <person name="Raza M."/>
            <person name="Shah T.M."/>
            <person name="Rai A."/>
            <person name="Jena J.K."/>
        </authorList>
    </citation>
    <scope>NUCLEOTIDE SEQUENCE [LARGE SCALE GENOMIC DNA]</scope>
    <source>
        <strain evidence="2">DASCIFA01</strain>
        <tissue evidence="2">Testis</tissue>
    </source>
</reference>
<comment type="caution">
    <text evidence="2">The sequence shown here is derived from an EMBL/GenBank/DDBJ whole genome shotgun (WGS) entry which is preliminary data.</text>
</comment>
<dbReference type="EMBL" id="QBIY01012817">
    <property type="protein sequence ID" value="RXN15925.1"/>
    <property type="molecule type" value="Genomic_DNA"/>
</dbReference>
<evidence type="ECO:0000313" key="4">
    <source>
        <dbReference type="Proteomes" id="UP000290572"/>
    </source>
</evidence>
<name>A0A498L6M8_LABRO</name>
<evidence type="ECO:0000256" key="1">
    <source>
        <dbReference type="SAM" id="MobiDB-lite"/>
    </source>
</evidence>
<proteinExistence type="predicted"/>
<organism evidence="2 4">
    <name type="scientific">Labeo rohita</name>
    <name type="common">Indian major carp</name>
    <name type="synonym">Cyprinus rohita</name>
    <dbReference type="NCBI Taxonomy" id="84645"/>
    <lineage>
        <taxon>Eukaryota</taxon>
        <taxon>Metazoa</taxon>
        <taxon>Chordata</taxon>
        <taxon>Craniata</taxon>
        <taxon>Vertebrata</taxon>
        <taxon>Euteleostomi</taxon>
        <taxon>Actinopterygii</taxon>
        <taxon>Neopterygii</taxon>
        <taxon>Teleostei</taxon>
        <taxon>Ostariophysi</taxon>
        <taxon>Cypriniformes</taxon>
        <taxon>Cyprinidae</taxon>
        <taxon>Labeoninae</taxon>
        <taxon>Labeonini</taxon>
        <taxon>Labeo</taxon>
    </lineage>
</organism>
<feature type="region of interest" description="Disordered" evidence="1">
    <location>
        <begin position="138"/>
        <end position="175"/>
    </location>
</feature>
<feature type="compositionally biased region" description="Low complexity" evidence="1">
    <location>
        <begin position="89"/>
        <end position="100"/>
    </location>
</feature>
<evidence type="ECO:0000313" key="3">
    <source>
        <dbReference type="EMBL" id="RXN15925.1"/>
    </source>
</evidence>
<dbReference type="AlphaFoldDB" id="A0A498L6M8"/>